<keyword evidence="5 9" id="KW-0547">Nucleotide-binding</keyword>
<accession>A0A2M7AXB9</accession>
<dbReference type="PANTHER" id="PTHR43450:SF1">
    <property type="entry name" value="ASPARTATE--TRNA LIGASE, CYTOPLASMIC"/>
    <property type="match status" value="1"/>
</dbReference>
<comment type="caution">
    <text evidence="11">The sequence shown here is derived from an EMBL/GenBank/DDBJ whole genome shotgun (WGS) entry which is preliminary data.</text>
</comment>
<dbReference type="EC" id="6.1.1.23" evidence="9"/>
<evidence type="ECO:0000256" key="4">
    <source>
        <dbReference type="ARBA" id="ARBA00022598"/>
    </source>
</evidence>
<keyword evidence="8 9" id="KW-0030">Aminoacyl-tRNA synthetase</keyword>
<gene>
    <name evidence="9" type="primary">aspS</name>
    <name evidence="11" type="ORF">COS76_01610</name>
</gene>
<dbReference type="GO" id="GO:0005829">
    <property type="term" value="C:cytosol"/>
    <property type="evidence" value="ECO:0007669"/>
    <property type="project" value="TreeGrafter"/>
</dbReference>
<comment type="subunit">
    <text evidence="9">Homodimer.</text>
</comment>
<dbReference type="Pfam" id="PF00152">
    <property type="entry name" value="tRNA-synt_2"/>
    <property type="match status" value="1"/>
</dbReference>
<dbReference type="AlphaFoldDB" id="A0A2M7AXB9"/>
<dbReference type="Gene3D" id="3.30.930.10">
    <property type="entry name" value="Bira Bifunctional Protein, Domain 2"/>
    <property type="match status" value="1"/>
</dbReference>
<keyword evidence="6 9" id="KW-0067">ATP-binding</keyword>
<keyword evidence="7 9" id="KW-0648">Protein biosynthesis</keyword>
<sequence>MLRTLSSELNKYFDQPVLLKGRVYNLRKMGAISFLVLQDRAGLAQVVFEKPVEVNIGAIIYIEGQAKKEERAPGGVEVRGEKLTVAADVAGEMPIDLSKKELNVGLKTLLDNRPITLRHESVKAIFKIFSTVIRVYGEAMRQRDFMEIKTPKILGAASEGGANFFQIDYFGKKAFLAQSPQFYKQITCGVFERVFEVDPVFRAEPHFTTRHVNEYISLDAEMGFIDGYDDVLAMLGQVVSAIFKEIAENHEAELKIYNAVCPKVPDKIPQIKLADIKKIIKEKYGYQIPADTDIDPKGERLAGQYAKEEYDSDFIALTHYPTNMRPFYTMPDEENPEETKSFDLIFRGTEMVTGSQRIHQYDKLVANIKKFGLDPKDFSFYLQAFKYAMPPHGGWGMGLERIVYKLLGLKSIKEAVLFPRDVKRLTP</sequence>
<keyword evidence="3 9" id="KW-0963">Cytoplasm</keyword>
<dbReference type="SUPFAM" id="SSF50249">
    <property type="entry name" value="Nucleic acid-binding proteins"/>
    <property type="match status" value="1"/>
</dbReference>
<comment type="catalytic activity">
    <reaction evidence="9">
        <text>tRNA(Asx) + L-aspartate + ATP = L-aspartyl-tRNA(Asx) + AMP + diphosphate</text>
        <dbReference type="Rhea" id="RHEA:18349"/>
        <dbReference type="Rhea" id="RHEA-COMP:9710"/>
        <dbReference type="Rhea" id="RHEA-COMP:9711"/>
        <dbReference type="ChEBI" id="CHEBI:29991"/>
        <dbReference type="ChEBI" id="CHEBI:30616"/>
        <dbReference type="ChEBI" id="CHEBI:33019"/>
        <dbReference type="ChEBI" id="CHEBI:78442"/>
        <dbReference type="ChEBI" id="CHEBI:78516"/>
        <dbReference type="ChEBI" id="CHEBI:456215"/>
        <dbReference type="EC" id="6.1.1.23"/>
    </reaction>
</comment>
<dbReference type="HAMAP" id="MF_02075">
    <property type="entry name" value="Asp_tRNA_synth_type2"/>
    <property type="match status" value="1"/>
</dbReference>
<proteinExistence type="inferred from homology"/>
<reference evidence="12" key="1">
    <citation type="submission" date="2017-09" db="EMBL/GenBank/DDBJ databases">
        <title>Depth-based differentiation of microbial function through sediment-hosted aquifers and enrichment of novel symbionts in the deep terrestrial subsurface.</title>
        <authorList>
            <person name="Probst A.J."/>
            <person name="Ladd B."/>
            <person name="Jarett J.K."/>
            <person name="Geller-Mcgrath D.E."/>
            <person name="Sieber C.M.K."/>
            <person name="Emerson J.B."/>
            <person name="Anantharaman K."/>
            <person name="Thomas B.C."/>
            <person name="Malmstrom R."/>
            <person name="Stieglmeier M."/>
            <person name="Klingl A."/>
            <person name="Woyke T."/>
            <person name="Ryan C.M."/>
            <person name="Banfield J.F."/>
        </authorList>
    </citation>
    <scope>NUCLEOTIDE SEQUENCE [LARGE SCALE GENOMIC DNA]</scope>
</reference>
<feature type="binding site" evidence="9">
    <location>
        <position position="353"/>
    </location>
    <ligand>
        <name>L-aspartate</name>
        <dbReference type="ChEBI" id="CHEBI:29991"/>
    </ligand>
</feature>
<dbReference type="GO" id="GO:0006422">
    <property type="term" value="P:aspartyl-tRNA aminoacylation"/>
    <property type="evidence" value="ECO:0007669"/>
    <property type="project" value="UniProtKB-UniRule"/>
</dbReference>
<evidence type="ECO:0000259" key="10">
    <source>
        <dbReference type="PROSITE" id="PS50862"/>
    </source>
</evidence>
<feature type="site" description="Important for tRNA non-discrimination" evidence="9">
    <location>
        <position position="73"/>
    </location>
</feature>
<dbReference type="NCBIfam" id="NF003483">
    <property type="entry name" value="PRK05159.1"/>
    <property type="match status" value="1"/>
</dbReference>
<comment type="similarity">
    <text evidence="2 9">Belongs to the class-II aminoacyl-tRNA synthetase family. Type 2 subfamily.</text>
</comment>
<dbReference type="GO" id="GO:0005524">
    <property type="term" value="F:ATP binding"/>
    <property type="evidence" value="ECO:0007669"/>
    <property type="project" value="UniProtKB-UniRule"/>
</dbReference>
<evidence type="ECO:0000256" key="6">
    <source>
        <dbReference type="ARBA" id="ARBA00022840"/>
    </source>
</evidence>
<dbReference type="EMBL" id="PEVY01000035">
    <property type="protein sequence ID" value="PIU75280.1"/>
    <property type="molecule type" value="Genomic_DNA"/>
</dbReference>
<dbReference type="Proteomes" id="UP000228775">
    <property type="component" value="Unassembled WGS sequence"/>
</dbReference>
<dbReference type="PRINTS" id="PR01042">
    <property type="entry name" value="TRNASYNTHASP"/>
</dbReference>
<evidence type="ECO:0000313" key="12">
    <source>
        <dbReference type="Proteomes" id="UP000228775"/>
    </source>
</evidence>
<keyword evidence="4 9" id="KW-0436">Ligase</keyword>
<dbReference type="Gene3D" id="2.40.50.140">
    <property type="entry name" value="Nucleic acid-binding proteins"/>
    <property type="match status" value="1"/>
</dbReference>
<dbReference type="FunFam" id="3.30.930.10:FF:000038">
    <property type="entry name" value="Aspartate--tRNA ligase"/>
    <property type="match status" value="1"/>
</dbReference>
<feature type="binding site" evidence="9">
    <location>
        <begin position="202"/>
        <end position="204"/>
    </location>
    <ligand>
        <name>ATP</name>
        <dbReference type="ChEBI" id="CHEBI:30616"/>
    </ligand>
</feature>
<dbReference type="Pfam" id="PF01336">
    <property type="entry name" value="tRNA_anti-codon"/>
    <property type="match status" value="1"/>
</dbReference>
<organism evidence="11 12">
    <name type="scientific">Candidatus Portnoybacteria bacterium CG06_land_8_20_14_3_00_39_12</name>
    <dbReference type="NCBI Taxonomy" id="1974809"/>
    <lineage>
        <taxon>Bacteria</taxon>
        <taxon>Candidatus Portnoyibacteriota</taxon>
    </lineage>
</organism>
<dbReference type="InterPro" id="IPR004364">
    <property type="entry name" value="Aa-tRNA-synt_II"/>
</dbReference>
<feature type="binding site" evidence="9">
    <location>
        <position position="357"/>
    </location>
    <ligand>
        <name>L-aspartate</name>
        <dbReference type="ChEBI" id="CHEBI:29991"/>
    </ligand>
</feature>
<dbReference type="GO" id="GO:0003723">
    <property type="term" value="F:RNA binding"/>
    <property type="evidence" value="ECO:0007669"/>
    <property type="project" value="TreeGrafter"/>
</dbReference>
<evidence type="ECO:0000256" key="1">
    <source>
        <dbReference type="ARBA" id="ARBA00004496"/>
    </source>
</evidence>
<dbReference type="InterPro" id="IPR004365">
    <property type="entry name" value="NA-bd_OB_tRNA"/>
</dbReference>
<evidence type="ECO:0000256" key="2">
    <source>
        <dbReference type="ARBA" id="ARBA00005312"/>
    </source>
</evidence>
<feature type="binding site" evidence="9">
    <location>
        <position position="202"/>
    </location>
    <ligand>
        <name>L-aspartate</name>
        <dbReference type="ChEBI" id="CHEBI:29991"/>
    </ligand>
</feature>
<feature type="binding site" evidence="9">
    <location>
        <position position="159"/>
    </location>
    <ligand>
        <name>L-aspartate</name>
        <dbReference type="ChEBI" id="CHEBI:29991"/>
    </ligand>
</feature>
<dbReference type="PROSITE" id="PS50862">
    <property type="entry name" value="AA_TRNA_LIGASE_II"/>
    <property type="match status" value="1"/>
</dbReference>
<evidence type="ECO:0000313" key="11">
    <source>
        <dbReference type="EMBL" id="PIU75280.1"/>
    </source>
</evidence>
<dbReference type="InterPro" id="IPR012340">
    <property type="entry name" value="NA-bd_OB-fold"/>
</dbReference>
<feature type="binding site" evidence="9">
    <location>
        <begin position="398"/>
        <end position="401"/>
    </location>
    <ligand>
        <name>ATP</name>
        <dbReference type="ChEBI" id="CHEBI:30616"/>
    </ligand>
</feature>
<dbReference type="SUPFAM" id="SSF55681">
    <property type="entry name" value="Class II aaRS and biotin synthetases"/>
    <property type="match status" value="1"/>
</dbReference>
<dbReference type="PANTHER" id="PTHR43450">
    <property type="entry name" value="ASPARTYL-TRNA SYNTHETASE"/>
    <property type="match status" value="1"/>
</dbReference>
<dbReference type="GO" id="GO:0017101">
    <property type="term" value="C:aminoacyl-tRNA synthetase multienzyme complex"/>
    <property type="evidence" value="ECO:0007669"/>
    <property type="project" value="TreeGrafter"/>
</dbReference>
<comment type="function">
    <text evidence="9">Aspartyl-tRNA synthetase with relaxed tRNA specificity since it is able to aspartylate not only its cognate tRNA(Asp) but also tRNA(Asn). Reaction proceeds in two steps: L-aspartate is first activated by ATP to form Asp-AMP and then transferred to the acceptor end of tRNA(Asp/Asn).</text>
</comment>
<dbReference type="NCBIfam" id="TIGR00458">
    <property type="entry name" value="aspS_nondisc"/>
    <property type="match status" value="1"/>
</dbReference>
<dbReference type="GO" id="GO:0050560">
    <property type="term" value="F:aspartate-tRNA(Asn) ligase activity"/>
    <property type="evidence" value="ECO:0007669"/>
    <property type="project" value="UniProtKB-EC"/>
</dbReference>
<dbReference type="InterPro" id="IPR002312">
    <property type="entry name" value="Asp/Asn-tRNA-synth_IIb"/>
</dbReference>
<feature type="binding site" evidence="9">
    <location>
        <begin position="210"/>
        <end position="212"/>
    </location>
    <ligand>
        <name>ATP</name>
        <dbReference type="ChEBI" id="CHEBI:30616"/>
    </ligand>
</feature>
<feature type="region of interest" description="Aspartate" evidence="9">
    <location>
        <begin position="181"/>
        <end position="184"/>
    </location>
</feature>
<evidence type="ECO:0000256" key="5">
    <source>
        <dbReference type="ARBA" id="ARBA00022741"/>
    </source>
</evidence>
<feature type="domain" description="Aminoacyl-transfer RNA synthetases class-II family profile" evidence="10">
    <location>
        <begin position="126"/>
        <end position="427"/>
    </location>
</feature>
<evidence type="ECO:0000256" key="7">
    <source>
        <dbReference type="ARBA" id="ARBA00022917"/>
    </source>
</evidence>
<evidence type="ECO:0000256" key="9">
    <source>
        <dbReference type="HAMAP-Rule" id="MF_02075"/>
    </source>
</evidence>
<name>A0A2M7AXB9_9BACT</name>
<protein>
    <recommendedName>
        <fullName evidence="9">Aspartate--tRNA(Asp/Asn) ligase</fullName>
        <ecNumber evidence="9">6.1.1.23</ecNumber>
    </recommendedName>
    <alternativeName>
        <fullName evidence="9">Aspartyl-tRNA synthetase</fullName>
        <shortName evidence="9">AspRS</shortName>
    </alternativeName>
    <alternativeName>
        <fullName evidence="9">Non-discriminating aspartyl-tRNA synthetase</fullName>
        <shortName evidence="9">ND-AspRS</shortName>
    </alternativeName>
</protein>
<evidence type="ECO:0000256" key="3">
    <source>
        <dbReference type="ARBA" id="ARBA00022490"/>
    </source>
</evidence>
<evidence type="ECO:0000256" key="8">
    <source>
        <dbReference type="ARBA" id="ARBA00023146"/>
    </source>
</evidence>
<dbReference type="GO" id="GO:0004815">
    <property type="term" value="F:aspartate-tRNA ligase activity"/>
    <property type="evidence" value="ECO:0007669"/>
    <property type="project" value="UniProtKB-UniRule"/>
</dbReference>
<dbReference type="InterPro" id="IPR045864">
    <property type="entry name" value="aa-tRNA-synth_II/BPL/LPL"/>
</dbReference>
<dbReference type="InterPro" id="IPR004523">
    <property type="entry name" value="Asp-tRNA_synthase_2"/>
</dbReference>
<dbReference type="InterPro" id="IPR006195">
    <property type="entry name" value="aa-tRNA-synth_II"/>
</dbReference>
<comment type="subcellular location">
    <subcellularLocation>
        <location evidence="1 9">Cytoplasm</location>
    </subcellularLocation>
</comment>
<feature type="binding site" evidence="9">
    <location>
        <position position="350"/>
    </location>
    <ligand>
        <name>ATP</name>
        <dbReference type="ChEBI" id="CHEBI:30616"/>
    </ligand>
</feature>